<dbReference type="EMBL" id="VUAZ01000115">
    <property type="protein sequence ID" value="MPR03950.1"/>
    <property type="molecule type" value="Genomic_DNA"/>
</dbReference>
<protein>
    <submittedName>
        <fullName evidence="2">DUF2282 domain-containing protein</fullName>
    </submittedName>
</protein>
<comment type="caution">
    <text evidence="2">The sequence shown here is derived from an EMBL/GenBank/DDBJ whole genome shotgun (WGS) entry which is preliminary data.</text>
</comment>
<evidence type="ECO:0000313" key="3">
    <source>
        <dbReference type="Proteomes" id="UP000326112"/>
    </source>
</evidence>
<organism evidence="2 3">
    <name type="scientific">Pseudomonas kitaguniensis</name>
    <dbReference type="NCBI Taxonomy" id="2607908"/>
    <lineage>
        <taxon>Bacteria</taxon>
        <taxon>Pseudomonadati</taxon>
        <taxon>Pseudomonadota</taxon>
        <taxon>Gammaproteobacteria</taxon>
        <taxon>Pseudomonadales</taxon>
        <taxon>Pseudomonadaceae</taxon>
        <taxon>Pseudomonas</taxon>
    </lineage>
</organism>
<reference evidence="2 3" key="1">
    <citation type="journal article" date="2020" name="Int. J. Syst. Evol. Microbiol.">
        <title>Pseudomonas kitaguniensis sp. nov., a pathogen causing bacterial rot of Welsh onion in Japan.</title>
        <authorList>
            <person name="Sawada H."/>
            <person name="Fujikawa T."/>
            <person name="Nishiwaki Y."/>
            <person name="Horita H."/>
        </authorList>
    </citation>
    <scope>NUCLEOTIDE SEQUENCE [LARGE SCALE GENOMIC DNA]</scope>
    <source>
        <strain evidence="2 3">MAFF 212408</strain>
    </source>
</reference>
<evidence type="ECO:0000313" key="2">
    <source>
        <dbReference type="EMBL" id="MPR03950.1"/>
    </source>
</evidence>
<feature type="signal peptide" evidence="1">
    <location>
        <begin position="1"/>
        <end position="33"/>
    </location>
</feature>
<dbReference type="Proteomes" id="UP000326112">
    <property type="component" value="Unassembled WGS sequence"/>
</dbReference>
<feature type="chain" id="PRO_5045664569" evidence="1">
    <location>
        <begin position="34"/>
        <end position="102"/>
    </location>
</feature>
<keyword evidence="3" id="KW-1185">Reference proteome</keyword>
<accession>A0A5N7KPI4</accession>
<dbReference type="InterPro" id="IPR018740">
    <property type="entry name" value="DUF2282_membr"/>
</dbReference>
<keyword evidence="1" id="KW-0732">Signal</keyword>
<gene>
    <name evidence="2" type="ORF">F0169_18830</name>
</gene>
<sequence length="102" mass="10102">MTTTKTRSLSAATLVLALGTALSLSALTTTAHAADDMQKCFGIAEAGKNDCAAGAGTSCAGSSKTKDQANAWKLVPAGTCLQTPSTTSPTGFGQEAAFSAKS</sequence>
<reference evidence="2 3" key="2">
    <citation type="journal article" date="2023" name="Plant Pathol.">
        <title>Dismantling and reorganizing Pseudomonas marginalis sensu#lato.</title>
        <authorList>
            <person name="Sawada H."/>
            <person name="Fujikawa T."/>
            <person name="Satou M."/>
        </authorList>
    </citation>
    <scope>NUCLEOTIDE SEQUENCE [LARGE SCALE GENOMIC DNA]</scope>
    <source>
        <strain evidence="2 3">MAFF 212408</strain>
    </source>
</reference>
<proteinExistence type="predicted"/>
<name>A0A5N7KPI4_9PSED</name>
<dbReference type="RefSeq" id="WP_172979485.1">
    <property type="nucleotide sequence ID" value="NZ_VUAZ01000115.1"/>
</dbReference>
<evidence type="ECO:0000256" key="1">
    <source>
        <dbReference type="SAM" id="SignalP"/>
    </source>
</evidence>
<dbReference type="Pfam" id="PF10048">
    <property type="entry name" value="DUF2282"/>
    <property type="match status" value="1"/>
</dbReference>